<evidence type="ECO:0000313" key="2">
    <source>
        <dbReference type="Proteomes" id="UP000094472"/>
    </source>
</evidence>
<evidence type="ECO:0000313" key="1">
    <source>
        <dbReference type="EMBL" id="ODR96152.1"/>
    </source>
</evidence>
<keyword evidence="2" id="KW-1185">Reference proteome</keyword>
<comment type="caution">
    <text evidence="1">The sequence shown here is derived from an EMBL/GenBank/DDBJ whole genome shotgun (WGS) entry which is preliminary data.</text>
</comment>
<sequence length="174" mass="17818">MEKNTARSRPWLLALVERDVGVAHQLVGRGAVVRGDGQADGCGYADGLPPDGEGRGEGLVDALGEGGTGLGARGGAENDELVAAEAREEVVGAEPGVEALGDGFDQLVARLVTQRVVDVLEAVDVDIGGKRPLAVASGDVAIEELLDPLDHVDAVRQARQSVVLGLVPGLVFAL</sequence>
<name>A0A1E3VRL1_9HYPH</name>
<accession>A0A1E3VRL1</accession>
<reference evidence="1 2" key="1">
    <citation type="journal article" date="2016" name="Environ. Microbiol.">
        <title>New Methyloceanibacter diversity from North Sea sediments includes methanotroph containing solely the soluble methane monooxygenase.</title>
        <authorList>
            <person name="Vekeman B."/>
            <person name="Kerckhof F.M."/>
            <person name="Cremers G."/>
            <person name="de Vos P."/>
            <person name="Vandamme P."/>
            <person name="Boon N."/>
            <person name="Op den Camp H.J."/>
            <person name="Heylen K."/>
        </authorList>
    </citation>
    <scope>NUCLEOTIDE SEQUENCE [LARGE SCALE GENOMIC DNA]</scope>
    <source>
        <strain evidence="1 2">R-67175</strain>
    </source>
</reference>
<gene>
    <name evidence="1" type="ORF">AUC69_15400</name>
</gene>
<organism evidence="1 2">
    <name type="scientific">Methyloceanibacter superfactus</name>
    <dbReference type="NCBI Taxonomy" id="1774969"/>
    <lineage>
        <taxon>Bacteria</taxon>
        <taxon>Pseudomonadati</taxon>
        <taxon>Pseudomonadota</taxon>
        <taxon>Alphaproteobacteria</taxon>
        <taxon>Hyphomicrobiales</taxon>
        <taxon>Hyphomicrobiaceae</taxon>
        <taxon>Methyloceanibacter</taxon>
    </lineage>
</organism>
<dbReference type="Proteomes" id="UP000094472">
    <property type="component" value="Unassembled WGS sequence"/>
</dbReference>
<proteinExistence type="predicted"/>
<dbReference type="EMBL" id="LPWF01000030">
    <property type="protein sequence ID" value="ODR96152.1"/>
    <property type="molecule type" value="Genomic_DNA"/>
</dbReference>
<dbReference type="AlphaFoldDB" id="A0A1E3VRL1"/>
<protein>
    <submittedName>
        <fullName evidence="1">Uncharacterized protein</fullName>
    </submittedName>
</protein>